<dbReference type="PROSITE" id="PS50261">
    <property type="entry name" value="G_PROTEIN_RECEP_F2_4"/>
    <property type="match status" value="1"/>
</dbReference>
<keyword evidence="4 12" id="KW-0812">Transmembrane</keyword>
<evidence type="ECO:0000256" key="2">
    <source>
        <dbReference type="ARBA" id="ARBA00008979"/>
    </source>
</evidence>
<dbReference type="Gene3D" id="2.170.180.11">
    <property type="entry name" value="Methuselah ectodomain, domain 2"/>
    <property type="match status" value="1"/>
</dbReference>
<dbReference type="GO" id="GO:0005886">
    <property type="term" value="C:plasma membrane"/>
    <property type="evidence" value="ECO:0007669"/>
    <property type="project" value="UniProtKB-SubCell"/>
</dbReference>
<evidence type="ECO:0000259" key="14">
    <source>
        <dbReference type="PROSITE" id="PS50261"/>
    </source>
</evidence>
<evidence type="ECO:0000256" key="8">
    <source>
        <dbReference type="ARBA" id="ARBA00023136"/>
    </source>
</evidence>
<keyword evidence="5 13" id="KW-0732">Signal</keyword>
<dbReference type="CDD" id="cd15039">
    <property type="entry name" value="7tmB3_Methuselah-like"/>
    <property type="match status" value="1"/>
</dbReference>
<evidence type="ECO:0000256" key="3">
    <source>
        <dbReference type="ARBA" id="ARBA00022475"/>
    </source>
</evidence>
<organism evidence="15">
    <name type="scientific">Culex pipiens</name>
    <name type="common">House mosquito</name>
    <dbReference type="NCBI Taxonomy" id="7175"/>
    <lineage>
        <taxon>Eukaryota</taxon>
        <taxon>Metazoa</taxon>
        <taxon>Ecdysozoa</taxon>
        <taxon>Arthropoda</taxon>
        <taxon>Hexapoda</taxon>
        <taxon>Insecta</taxon>
        <taxon>Pterygota</taxon>
        <taxon>Neoptera</taxon>
        <taxon>Endopterygota</taxon>
        <taxon>Diptera</taxon>
        <taxon>Nematocera</taxon>
        <taxon>Culicoidea</taxon>
        <taxon>Culicidae</taxon>
        <taxon>Culicinae</taxon>
        <taxon>Culicini</taxon>
        <taxon>Culex</taxon>
        <taxon>Culex</taxon>
    </lineage>
</organism>
<dbReference type="InterPro" id="IPR010596">
    <property type="entry name" value="Methuselah_N_dom"/>
</dbReference>
<dbReference type="InterPro" id="IPR000832">
    <property type="entry name" value="GPCR_2_secretin-like"/>
</dbReference>
<evidence type="ECO:0000256" key="7">
    <source>
        <dbReference type="ARBA" id="ARBA00023040"/>
    </source>
</evidence>
<evidence type="ECO:0000256" key="12">
    <source>
        <dbReference type="SAM" id="Phobius"/>
    </source>
</evidence>
<keyword evidence="9 15" id="KW-0675">Receptor</keyword>
<evidence type="ECO:0000256" key="5">
    <source>
        <dbReference type="ARBA" id="ARBA00022729"/>
    </source>
</evidence>
<dbReference type="Pfam" id="PF06652">
    <property type="entry name" value="Methuselah_N"/>
    <property type="match status" value="1"/>
</dbReference>
<evidence type="ECO:0000256" key="11">
    <source>
        <dbReference type="SAM" id="MobiDB-lite"/>
    </source>
</evidence>
<feature type="region of interest" description="Disordered" evidence="11">
    <location>
        <begin position="489"/>
        <end position="535"/>
    </location>
</feature>
<feature type="compositionally biased region" description="Polar residues" evidence="11">
    <location>
        <begin position="502"/>
        <end position="535"/>
    </location>
</feature>
<feature type="transmembrane region" description="Helical" evidence="12">
    <location>
        <begin position="239"/>
        <end position="258"/>
    </location>
</feature>
<feature type="compositionally biased region" description="Low complexity" evidence="11">
    <location>
        <begin position="489"/>
        <end position="501"/>
    </location>
</feature>
<evidence type="ECO:0000313" key="15">
    <source>
        <dbReference type="EMBL" id="CAG6453033.1"/>
    </source>
</evidence>
<evidence type="ECO:0000256" key="4">
    <source>
        <dbReference type="ARBA" id="ARBA00022692"/>
    </source>
</evidence>
<evidence type="ECO:0000256" key="13">
    <source>
        <dbReference type="SAM" id="SignalP"/>
    </source>
</evidence>
<feature type="transmembrane region" description="Helical" evidence="12">
    <location>
        <begin position="311"/>
        <end position="332"/>
    </location>
</feature>
<dbReference type="AlphaFoldDB" id="A0A8D8AD44"/>
<name>A0A8D8AD44_CULPI</name>
<comment type="subcellular location">
    <subcellularLocation>
        <location evidence="1">Cell membrane</location>
        <topology evidence="1">Multi-pass membrane protein</topology>
    </subcellularLocation>
</comment>
<dbReference type="Gene3D" id="1.20.1070.10">
    <property type="entry name" value="Rhodopsin 7-helix transmembrane proteins"/>
    <property type="match status" value="1"/>
</dbReference>
<feature type="chain" id="PRO_5034115420" evidence="13">
    <location>
        <begin position="21"/>
        <end position="535"/>
    </location>
</feature>
<keyword evidence="3" id="KW-1003">Cell membrane</keyword>
<dbReference type="PANTHER" id="PTHR47154">
    <property type="entry name" value="G-PROTEIN COUPLED RECEPTOR MTH-RELATED"/>
    <property type="match status" value="1"/>
</dbReference>
<reference evidence="15" key="1">
    <citation type="submission" date="2021-05" db="EMBL/GenBank/DDBJ databases">
        <authorList>
            <person name="Alioto T."/>
            <person name="Alioto T."/>
            <person name="Gomez Garrido J."/>
        </authorList>
    </citation>
    <scope>NUCLEOTIDE SEQUENCE</scope>
</reference>
<dbReference type="PANTHER" id="PTHR47154:SF2">
    <property type="entry name" value="G-PROTEIN COUPLED RECEPTOR MTH-RELATED"/>
    <property type="match status" value="1"/>
</dbReference>
<keyword evidence="7" id="KW-0297">G-protein coupled receptor</keyword>
<dbReference type="InterPro" id="IPR017981">
    <property type="entry name" value="GPCR_2-like_7TM"/>
</dbReference>
<dbReference type="GO" id="GO:0008528">
    <property type="term" value="F:G protein-coupled peptide receptor activity"/>
    <property type="evidence" value="ECO:0007669"/>
    <property type="project" value="TreeGrafter"/>
</dbReference>
<dbReference type="GO" id="GO:0007166">
    <property type="term" value="P:cell surface receptor signaling pathway"/>
    <property type="evidence" value="ECO:0007669"/>
    <property type="project" value="InterPro"/>
</dbReference>
<evidence type="ECO:0000256" key="6">
    <source>
        <dbReference type="ARBA" id="ARBA00022989"/>
    </source>
</evidence>
<keyword evidence="8 12" id="KW-0472">Membrane</keyword>
<dbReference type="Pfam" id="PF00002">
    <property type="entry name" value="7tm_2"/>
    <property type="match status" value="1"/>
</dbReference>
<dbReference type="CDD" id="cd00251">
    <property type="entry name" value="Mth_Ecto"/>
    <property type="match status" value="1"/>
</dbReference>
<dbReference type="InterPro" id="IPR044860">
    <property type="entry name" value="Methusela_ecto_dom_1"/>
</dbReference>
<protein>
    <submittedName>
        <fullName evidence="15">G-protein coupled receptor Mth2</fullName>
    </submittedName>
</protein>
<feature type="transmembrane region" description="Helical" evidence="12">
    <location>
        <begin position="442"/>
        <end position="464"/>
    </location>
</feature>
<dbReference type="SUPFAM" id="SSF63877">
    <property type="entry name" value="Methuselah ectodomain"/>
    <property type="match status" value="1"/>
</dbReference>
<feature type="signal peptide" evidence="13">
    <location>
        <begin position="1"/>
        <end position="20"/>
    </location>
</feature>
<dbReference type="EMBL" id="HBUE01021962">
    <property type="protein sequence ID" value="CAG6453033.1"/>
    <property type="molecule type" value="Transcribed_RNA"/>
</dbReference>
<proteinExistence type="inferred from homology"/>
<feature type="domain" description="G-protein coupled receptors family 2 profile 2" evidence="14">
    <location>
        <begin position="203"/>
        <end position="466"/>
    </location>
</feature>
<feature type="transmembrane region" description="Helical" evidence="12">
    <location>
        <begin position="204"/>
        <end position="227"/>
    </location>
</feature>
<dbReference type="InterPro" id="IPR036272">
    <property type="entry name" value="Methuselah_N_sf"/>
</dbReference>
<evidence type="ECO:0000256" key="1">
    <source>
        <dbReference type="ARBA" id="ARBA00004651"/>
    </source>
</evidence>
<sequence>MIPRYVCAFLVVFGVRGISGDSLPCDFIDSVNITDGVRDSAGNIIHNNILYKPKYFRTIDYDYEHFSRKKFVAEYIRGCPCAVRLCIRMCCPYGTVFFQRKCVPTEGQLVVNVNTTLYNSNRSSEVVDLTQNQMYGFLYGKPCESVYQLDPENSPEDEWIFARNGSIIYDSRLMTRNQFCFMQNNNSEPVIPYICFEPEEDFKYALYPIGMLLSVPFLLITLFVYACIPELRNMHGKSLMCYVLGLTVGYTALSLVQMRLFAAETTPCVVAGYTLYFFFMVSFFWLNVMSFDIYWTFSGNRGAKSTERKKFCLYSLYAWGCPVLLAVLAFVMDNTELVPEYYRPRMGKTRCLLQENKYVEFLYLYLPMLILVFANVMFFVITAIRIIKIQRETSVVRRGDSKRHSKLDNDRDRFSLYLRLFIVMGVTWSMEVLSWAVNNVAWVFYISDVCNCIQGFLIFMLFVWKQKVKRLIYKKFGIQSKSEQEQSLSTCSTRTTATTSSFNGSRPLTTARMNSENGTSTAWERQSSKPLNQFA</sequence>
<evidence type="ECO:0000256" key="9">
    <source>
        <dbReference type="ARBA" id="ARBA00023170"/>
    </source>
</evidence>
<evidence type="ECO:0000256" key="10">
    <source>
        <dbReference type="ARBA" id="ARBA00023224"/>
    </source>
</evidence>
<feature type="transmembrane region" description="Helical" evidence="12">
    <location>
        <begin position="362"/>
        <end position="387"/>
    </location>
</feature>
<feature type="transmembrane region" description="Helical" evidence="12">
    <location>
        <begin position="270"/>
        <end position="290"/>
    </location>
</feature>
<feature type="transmembrane region" description="Helical" evidence="12">
    <location>
        <begin position="416"/>
        <end position="436"/>
    </location>
</feature>
<dbReference type="Gene3D" id="2.30.160.11">
    <property type="match status" value="1"/>
</dbReference>
<dbReference type="SUPFAM" id="SSF81321">
    <property type="entry name" value="Family A G protein-coupled receptor-like"/>
    <property type="match status" value="1"/>
</dbReference>
<accession>A0A8D8AD44</accession>
<keyword evidence="10" id="KW-0807">Transducer</keyword>
<comment type="similarity">
    <text evidence="2">Belongs to the G-protein coupled receptor 2 family. Mth subfamily.</text>
</comment>
<keyword evidence="6 12" id="KW-1133">Transmembrane helix</keyword>
<dbReference type="InterPro" id="IPR023311">
    <property type="entry name" value="Methusela_ecto_dom_2"/>
</dbReference>
<dbReference type="InterPro" id="IPR051384">
    <property type="entry name" value="Mth_GPCR"/>
</dbReference>